<proteinExistence type="predicted"/>
<comment type="caution">
    <text evidence="1">The sequence shown here is derived from an EMBL/GenBank/DDBJ whole genome shotgun (WGS) entry which is preliminary data.</text>
</comment>
<dbReference type="AlphaFoldDB" id="A0AAN7XI92"/>
<dbReference type="SUPFAM" id="SSF56672">
    <property type="entry name" value="DNA/RNA polymerases"/>
    <property type="match status" value="1"/>
</dbReference>
<accession>A0AAN7XI92</accession>
<reference evidence="1 2" key="1">
    <citation type="journal article" date="2023" name="Genes (Basel)">
        <title>Chromosome-Level Genome Assembly and Circadian Gene Repertoire of the Patagonia Blennie Eleginops maclovinus-The Closest Ancestral Proxy of Antarctic Cryonotothenioids.</title>
        <authorList>
            <person name="Cheng C.C."/>
            <person name="Rivera-Colon A.G."/>
            <person name="Minhas B.F."/>
            <person name="Wilson L."/>
            <person name="Rayamajhi N."/>
            <person name="Vargas-Chacoff L."/>
            <person name="Catchen J.M."/>
        </authorList>
    </citation>
    <scope>NUCLEOTIDE SEQUENCE [LARGE SCALE GENOMIC DNA]</scope>
    <source>
        <strain evidence="1">JMC-PN-2008</strain>
    </source>
</reference>
<evidence type="ECO:0000313" key="2">
    <source>
        <dbReference type="Proteomes" id="UP001346869"/>
    </source>
</evidence>
<dbReference type="Proteomes" id="UP001346869">
    <property type="component" value="Unassembled WGS sequence"/>
</dbReference>
<organism evidence="1 2">
    <name type="scientific">Eleginops maclovinus</name>
    <name type="common">Patagonian blennie</name>
    <name type="synonym">Eleginus maclovinus</name>
    <dbReference type="NCBI Taxonomy" id="56733"/>
    <lineage>
        <taxon>Eukaryota</taxon>
        <taxon>Metazoa</taxon>
        <taxon>Chordata</taxon>
        <taxon>Craniata</taxon>
        <taxon>Vertebrata</taxon>
        <taxon>Euteleostomi</taxon>
        <taxon>Actinopterygii</taxon>
        <taxon>Neopterygii</taxon>
        <taxon>Teleostei</taxon>
        <taxon>Neoteleostei</taxon>
        <taxon>Acanthomorphata</taxon>
        <taxon>Eupercaria</taxon>
        <taxon>Perciformes</taxon>
        <taxon>Notothenioidei</taxon>
        <taxon>Eleginopidae</taxon>
        <taxon>Eleginops</taxon>
    </lineage>
</organism>
<dbReference type="InterPro" id="IPR043502">
    <property type="entry name" value="DNA/RNA_pol_sf"/>
</dbReference>
<keyword evidence="2" id="KW-1185">Reference proteome</keyword>
<evidence type="ECO:0000313" key="1">
    <source>
        <dbReference type="EMBL" id="KAK5862610.1"/>
    </source>
</evidence>
<dbReference type="PANTHER" id="PTHR47331:SF5">
    <property type="entry name" value="RIBONUCLEASE H"/>
    <property type="match status" value="1"/>
</dbReference>
<name>A0AAN7XI92_ELEMC</name>
<dbReference type="EMBL" id="JAUZQC010000012">
    <property type="protein sequence ID" value="KAK5862610.1"/>
    <property type="molecule type" value="Genomic_DNA"/>
</dbReference>
<reference evidence="1 2" key="2">
    <citation type="journal article" date="2023" name="Mol. Biol. Evol.">
        <title>Genomics of Secondarily Temperate Adaptation in the Only Non-Antarctic Icefish.</title>
        <authorList>
            <person name="Rivera-Colon A.G."/>
            <person name="Rayamajhi N."/>
            <person name="Minhas B.F."/>
            <person name="Madrigal G."/>
            <person name="Bilyk K.T."/>
            <person name="Yoon V."/>
            <person name="Hune M."/>
            <person name="Gregory S."/>
            <person name="Cheng C.H.C."/>
            <person name="Catchen J.M."/>
        </authorList>
    </citation>
    <scope>NUCLEOTIDE SEQUENCE [LARGE SCALE GENOMIC DNA]</scope>
    <source>
        <strain evidence="1">JMC-PN-2008</strain>
    </source>
</reference>
<dbReference type="PANTHER" id="PTHR47331">
    <property type="entry name" value="PHD-TYPE DOMAIN-CONTAINING PROTEIN"/>
    <property type="match status" value="1"/>
</dbReference>
<protein>
    <submittedName>
        <fullName evidence="1">Uncharacterized protein</fullName>
    </submittedName>
</protein>
<gene>
    <name evidence="1" type="ORF">PBY51_017984</name>
</gene>
<sequence>MMGKDALMHSQRVSGLRVRGYSSAIHIDLPPAYTKDYIPVDRTHIPTCETARHWNHLIKIADEIPPQLECEVGLLIGYNCSRALAPRQVILGGNSEPYAVCTDLGWSIVGCSSPHYYSPSITNMCHRVSVREFPPVSPAEAIKVLESDFKDADKDGKTVSQDDICFLDVLKEGIRRNIHGHYEMPLPFKERPYLPDNKHLAMVRLGHLKRKLVKDDKYKEHYVKFMNEIIRKGEAEEVHDQGKEGEKCYIPHHGVYHSKKPDKLRVVFDCSAKYRGTSLNDHLLSSQDLLNNLNGVLLRFRQHHVALMCDIEKMFHQFYVYEADRDYLRFLWWKDSNFDARPQEFRMKVHLFGAASSPGCANYGLKQLA</sequence>